<gene>
    <name evidence="2" type="ORF">H4F99_00490</name>
</gene>
<name>A0A7W3U147_9GAMM</name>
<feature type="transmembrane region" description="Helical" evidence="1">
    <location>
        <begin position="48"/>
        <end position="68"/>
    </location>
</feature>
<evidence type="ECO:0000313" key="2">
    <source>
        <dbReference type="EMBL" id="MBB1086959.1"/>
    </source>
</evidence>
<dbReference type="EMBL" id="JACHTE010000001">
    <property type="protein sequence ID" value="MBB1086959.1"/>
    <property type="molecule type" value="Genomic_DNA"/>
</dbReference>
<dbReference type="PANTHER" id="PTHR38684:SF1">
    <property type="entry name" value="PROTEIN AMPE"/>
    <property type="match status" value="1"/>
</dbReference>
<feature type="transmembrane region" description="Helical" evidence="1">
    <location>
        <begin position="147"/>
        <end position="165"/>
    </location>
</feature>
<sequence>MSVTLIATVVALVLGHLAPSLANAVRSHGWFTDWLRWLDGRFDEGSFWRGPWGVLVALAPPLLLVAIFQAAVDGAMFGLAGLLFGIAVLFYAWGPRDLDVDVDAVVQAPDPASRRAAAERLWPDDSPPSLASGPLVDAVFQSSVRRWFGVLFWFLLLGPFGALLYRLTALAAHGDAARQLPAGTVQGARTLLTALEWPVAQLVSLALAIVGNFDTVLAAWKENGGASLAFDTRFLGAVGRASVRSELAEEAGDYAVAGEPDETEAGGNRSVAAIPALTGDFPELRDAMSLVWRVLLAWLAVIALFVIAGYVN</sequence>
<comment type="caution">
    <text evidence="2">The sequence shown here is derived from an EMBL/GenBank/DDBJ whole genome shotgun (WGS) entry which is preliminary data.</text>
</comment>
<evidence type="ECO:0000313" key="3">
    <source>
        <dbReference type="Proteomes" id="UP000552587"/>
    </source>
</evidence>
<accession>A0A7W3U147</accession>
<dbReference type="GO" id="GO:0046677">
    <property type="term" value="P:response to antibiotic"/>
    <property type="evidence" value="ECO:0007669"/>
    <property type="project" value="TreeGrafter"/>
</dbReference>
<dbReference type="InterPro" id="IPR052966">
    <property type="entry name" value="Beta-lactamase_Reg"/>
</dbReference>
<proteinExistence type="predicted"/>
<protein>
    <recommendedName>
        <fullName evidence="4">Transmembrane protein</fullName>
    </recommendedName>
</protein>
<keyword evidence="1" id="KW-1133">Transmembrane helix</keyword>
<feature type="transmembrane region" description="Helical" evidence="1">
    <location>
        <begin position="75"/>
        <end position="93"/>
    </location>
</feature>
<organism evidence="2 3">
    <name type="scientific">Marilutibacter penaei</name>
    <dbReference type="NCBI Taxonomy" id="2759900"/>
    <lineage>
        <taxon>Bacteria</taxon>
        <taxon>Pseudomonadati</taxon>
        <taxon>Pseudomonadota</taxon>
        <taxon>Gammaproteobacteria</taxon>
        <taxon>Lysobacterales</taxon>
        <taxon>Lysobacteraceae</taxon>
        <taxon>Marilutibacter</taxon>
    </lineage>
</organism>
<keyword evidence="3" id="KW-1185">Reference proteome</keyword>
<reference evidence="2 3" key="1">
    <citation type="submission" date="2020-07" db="EMBL/GenBank/DDBJ databases">
        <authorList>
            <person name="Xu S."/>
            <person name="Li A."/>
        </authorList>
    </citation>
    <scope>NUCLEOTIDE SEQUENCE [LARGE SCALE GENOMIC DNA]</scope>
    <source>
        <strain evidence="2 3">SG-8</strain>
    </source>
</reference>
<keyword evidence="1" id="KW-0812">Transmembrane</keyword>
<dbReference type="Proteomes" id="UP000552587">
    <property type="component" value="Unassembled WGS sequence"/>
</dbReference>
<dbReference type="AlphaFoldDB" id="A0A7W3U147"/>
<evidence type="ECO:0008006" key="4">
    <source>
        <dbReference type="Google" id="ProtNLM"/>
    </source>
</evidence>
<dbReference type="PANTHER" id="PTHR38684">
    <property type="entry name" value="PROTEIN AMPE"/>
    <property type="match status" value="1"/>
</dbReference>
<dbReference type="RefSeq" id="WP_182667753.1">
    <property type="nucleotide sequence ID" value="NZ_JACHTE010000001.1"/>
</dbReference>
<dbReference type="GO" id="GO:0005886">
    <property type="term" value="C:plasma membrane"/>
    <property type="evidence" value="ECO:0007669"/>
    <property type="project" value="TreeGrafter"/>
</dbReference>
<keyword evidence="1" id="KW-0472">Membrane</keyword>
<feature type="transmembrane region" description="Helical" evidence="1">
    <location>
        <begin position="290"/>
        <end position="311"/>
    </location>
</feature>
<evidence type="ECO:0000256" key="1">
    <source>
        <dbReference type="SAM" id="Phobius"/>
    </source>
</evidence>